<feature type="compositionally biased region" description="Polar residues" evidence="1">
    <location>
        <begin position="170"/>
        <end position="194"/>
    </location>
</feature>
<dbReference type="PANTHER" id="PTHR48011">
    <property type="entry name" value="CCR4-NOT TRANSCRIPTIONAL COMPLEX SUBUNIT CAF120-RELATED"/>
    <property type="match status" value="1"/>
</dbReference>
<organism evidence="3 4">
    <name type="scientific">Macleaya cordata</name>
    <name type="common">Five-seeded plume-poppy</name>
    <name type="synonym">Bocconia cordata</name>
    <dbReference type="NCBI Taxonomy" id="56857"/>
    <lineage>
        <taxon>Eukaryota</taxon>
        <taxon>Viridiplantae</taxon>
        <taxon>Streptophyta</taxon>
        <taxon>Embryophyta</taxon>
        <taxon>Tracheophyta</taxon>
        <taxon>Spermatophyta</taxon>
        <taxon>Magnoliopsida</taxon>
        <taxon>Ranunculales</taxon>
        <taxon>Papaveraceae</taxon>
        <taxon>Papaveroideae</taxon>
        <taxon>Macleaya</taxon>
    </lineage>
</organism>
<keyword evidence="3" id="KW-0418">Kinase</keyword>
<accession>A0A200PSH4</accession>
<keyword evidence="4" id="KW-1185">Reference proteome</keyword>
<dbReference type="AlphaFoldDB" id="A0A200PSH4"/>
<gene>
    <name evidence="3" type="ORF">BVC80_8819g22</name>
</gene>
<protein>
    <submittedName>
        <fullName evidence="3">Protein kinase domain</fullName>
    </submittedName>
</protein>
<dbReference type="PANTHER" id="PTHR48011:SF18">
    <property type="entry name" value="MITOGEN-ACTIVATED PROTEIN KINASE KINASE KINASE 19-RELATED"/>
    <property type="match status" value="1"/>
</dbReference>
<dbReference type="InterPro" id="IPR000719">
    <property type="entry name" value="Prot_kinase_dom"/>
</dbReference>
<dbReference type="EMBL" id="MVGT01004182">
    <property type="protein sequence ID" value="OVA01142.1"/>
    <property type="molecule type" value="Genomic_DNA"/>
</dbReference>
<dbReference type="InterPro" id="IPR011009">
    <property type="entry name" value="Kinase-like_dom_sf"/>
</dbReference>
<sequence length="194" mass="21579">MSPESICCNENEAPSDVWALGCVVIKMITGKSAWNCRANADVSNLLFRIGFTEESPEIPGELSEEGKDFLRKCLVRDPKKRWTAEMLLNHPFIAAAADDDDDNTVPFSGFGKSFSSPRSAFDFPESWNSSHLSSVERSNSNSNSNDSFRGEFDQSNSSSSLTDRIRELGMQQQHPNWSSSDSWVVVRQTESPVS</sequence>
<dbReference type="InParanoid" id="A0A200PSH4"/>
<evidence type="ECO:0000313" key="3">
    <source>
        <dbReference type="EMBL" id="OVA01142.1"/>
    </source>
</evidence>
<proteinExistence type="predicted"/>
<dbReference type="OrthoDB" id="1935550at2759"/>
<feature type="region of interest" description="Disordered" evidence="1">
    <location>
        <begin position="132"/>
        <end position="194"/>
    </location>
</feature>
<evidence type="ECO:0000256" key="1">
    <source>
        <dbReference type="SAM" id="MobiDB-lite"/>
    </source>
</evidence>
<dbReference type="Gene3D" id="1.10.510.10">
    <property type="entry name" value="Transferase(Phosphotransferase) domain 1"/>
    <property type="match status" value="1"/>
</dbReference>
<dbReference type="InterPro" id="IPR052751">
    <property type="entry name" value="Plant_MAPKKK"/>
</dbReference>
<evidence type="ECO:0000313" key="4">
    <source>
        <dbReference type="Proteomes" id="UP000195402"/>
    </source>
</evidence>
<dbReference type="GO" id="GO:0005524">
    <property type="term" value="F:ATP binding"/>
    <property type="evidence" value="ECO:0007669"/>
    <property type="project" value="InterPro"/>
</dbReference>
<keyword evidence="3" id="KW-0808">Transferase</keyword>
<dbReference type="PROSITE" id="PS50011">
    <property type="entry name" value="PROTEIN_KINASE_DOM"/>
    <property type="match status" value="1"/>
</dbReference>
<comment type="caution">
    <text evidence="3">The sequence shown here is derived from an EMBL/GenBank/DDBJ whole genome shotgun (WGS) entry which is preliminary data.</text>
</comment>
<dbReference type="GO" id="GO:0007165">
    <property type="term" value="P:signal transduction"/>
    <property type="evidence" value="ECO:0007669"/>
    <property type="project" value="TreeGrafter"/>
</dbReference>
<feature type="domain" description="Protein kinase" evidence="2">
    <location>
        <begin position="1"/>
        <end position="93"/>
    </location>
</feature>
<dbReference type="SUPFAM" id="SSF56112">
    <property type="entry name" value="Protein kinase-like (PK-like)"/>
    <property type="match status" value="1"/>
</dbReference>
<dbReference type="GO" id="GO:0004672">
    <property type="term" value="F:protein kinase activity"/>
    <property type="evidence" value="ECO:0007669"/>
    <property type="project" value="InterPro"/>
</dbReference>
<reference evidence="3 4" key="1">
    <citation type="journal article" date="2017" name="Mol. Plant">
        <title>The Genome of Medicinal Plant Macleaya cordata Provides New Insights into Benzylisoquinoline Alkaloids Metabolism.</title>
        <authorList>
            <person name="Liu X."/>
            <person name="Liu Y."/>
            <person name="Huang P."/>
            <person name="Ma Y."/>
            <person name="Qing Z."/>
            <person name="Tang Q."/>
            <person name="Cao H."/>
            <person name="Cheng P."/>
            <person name="Zheng Y."/>
            <person name="Yuan Z."/>
            <person name="Zhou Y."/>
            <person name="Liu J."/>
            <person name="Tang Z."/>
            <person name="Zhuo Y."/>
            <person name="Zhang Y."/>
            <person name="Yu L."/>
            <person name="Huang J."/>
            <person name="Yang P."/>
            <person name="Peng Q."/>
            <person name="Zhang J."/>
            <person name="Jiang W."/>
            <person name="Zhang Z."/>
            <person name="Lin K."/>
            <person name="Ro D.K."/>
            <person name="Chen X."/>
            <person name="Xiong X."/>
            <person name="Shang Y."/>
            <person name="Huang S."/>
            <person name="Zeng J."/>
        </authorList>
    </citation>
    <scope>NUCLEOTIDE SEQUENCE [LARGE SCALE GENOMIC DNA]</scope>
    <source>
        <strain evidence="4">cv. BLH2017</strain>
        <tissue evidence="3">Root</tissue>
    </source>
</reference>
<dbReference type="STRING" id="56857.A0A200PSH4"/>
<evidence type="ECO:0000259" key="2">
    <source>
        <dbReference type="PROSITE" id="PS50011"/>
    </source>
</evidence>
<feature type="compositionally biased region" description="Polar residues" evidence="1">
    <location>
        <begin position="153"/>
        <end position="162"/>
    </location>
</feature>
<dbReference type="Pfam" id="PF00069">
    <property type="entry name" value="Pkinase"/>
    <property type="match status" value="1"/>
</dbReference>
<feature type="compositionally biased region" description="Low complexity" evidence="1">
    <location>
        <begin position="132"/>
        <end position="147"/>
    </location>
</feature>
<dbReference type="Proteomes" id="UP000195402">
    <property type="component" value="Unassembled WGS sequence"/>
</dbReference>
<name>A0A200PSH4_MACCD</name>